<name>A0A644YZL4_9ZZZZ</name>
<protein>
    <submittedName>
        <fullName evidence="1">Uncharacterized protein</fullName>
    </submittedName>
</protein>
<comment type="caution">
    <text evidence="1">The sequence shown here is derived from an EMBL/GenBank/DDBJ whole genome shotgun (WGS) entry which is preliminary data.</text>
</comment>
<sequence>MDGFDELIVHGNRNAVAEQRGFQRAGEVMRARAEHVRLDGGCVGCRDGVFHAAVGFVKPFVRVPADAAIRAHEEHAVGAVGELDFLAVFVRDRAVLQIHVRKHGKDVMRAGKRVLRHGKQALFLRGKRMLPAAVDIE</sequence>
<organism evidence="1">
    <name type="scientific">bioreactor metagenome</name>
    <dbReference type="NCBI Taxonomy" id="1076179"/>
    <lineage>
        <taxon>unclassified sequences</taxon>
        <taxon>metagenomes</taxon>
        <taxon>ecological metagenomes</taxon>
    </lineage>
</organism>
<accession>A0A644YZL4</accession>
<gene>
    <name evidence="1" type="ORF">SDC9_80307</name>
</gene>
<proteinExistence type="predicted"/>
<dbReference type="AlphaFoldDB" id="A0A644YZL4"/>
<evidence type="ECO:0000313" key="1">
    <source>
        <dbReference type="EMBL" id="MPM33729.1"/>
    </source>
</evidence>
<dbReference type="EMBL" id="VSSQ01006744">
    <property type="protein sequence ID" value="MPM33729.1"/>
    <property type="molecule type" value="Genomic_DNA"/>
</dbReference>
<reference evidence="1" key="1">
    <citation type="submission" date="2019-08" db="EMBL/GenBank/DDBJ databases">
        <authorList>
            <person name="Kucharzyk K."/>
            <person name="Murdoch R.W."/>
            <person name="Higgins S."/>
            <person name="Loffler F."/>
        </authorList>
    </citation>
    <scope>NUCLEOTIDE SEQUENCE</scope>
</reference>